<reference evidence="2 3" key="1">
    <citation type="submission" date="2021-04" db="EMBL/GenBank/DDBJ databases">
        <authorList>
            <person name="Rodrigo-Torres L."/>
            <person name="Arahal R. D."/>
            <person name="Lucena T."/>
        </authorList>
    </citation>
    <scope>NUCLEOTIDE SEQUENCE [LARGE SCALE GENOMIC DNA]</scope>
    <source>
        <strain evidence="2 3">CECT 9623</strain>
    </source>
</reference>
<dbReference type="Gene3D" id="3.60.120.10">
    <property type="entry name" value="Anthranilate synthase"/>
    <property type="match status" value="1"/>
</dbReference>
<dbReference type="PANTHER" id="PTHR42839">
    <property type="entry name" value="ISOCHORISMATE SYNTHASE ENTC"/>
    <property type="match status" value="1"/>
</dbReference>
<dbReference type="EC" id="5.4.4.2" evidence="2"/>
<evidence type="ECO:0000313" key="2">
    <source>
        <dbReference type="EMBL" id="CAG5072775.1"/>
    </source>
</evidence>
<keyword evidence="2" id="KW-0413">Isomerase</keyword>
<organism evidence="2 3">
    <name type="scientific">Dyadobacter linearis</name>
    <dbReference type="NCBI Taxonomy" id="2823330"/>
    <lineage>
        <taxon>Bacteria</taxon>
        <taxon>Pseudomonadati</taxon>
        <taxon>Bacteroidota</taxon>
        <taxon>Cytophagia</taxon>
        <taxon>Cytophagales</taxon>
        <taxon>Spirosomataceae</taxon>
        <taxon>Dyadobacter</taxon>
    </lineage>
</organism>
<evidence type="ECO:0000313" key="3">
    <source>
        <dbReference type="Proteomes" id="UP000679725"/>
    </source>
</evidence>
<keyword evidence="3" id="KW-1185">Reference proteome</keyword>
<gene>
    <name evidence="2" type="primary">menF_1</name>
    <name evidence="2" type="ORF">DYBT9623_04314</name>
</gene>
<sequence>MLSVETSTSLSVFEGLQIQQLWAAARQLGFPSALWRLPHTNEIKLLISLREEIRKCQPELEKLSPGFIVSSFHWKDDQDVLFLEGDIILTFGPETQLKDAINTAGEEHIEVKRLLKLAGEIDANQTAPTSVNTTSLVTEVDNFDSRQRFERTVELAVSAIRKKQFKKVVLSRSKDLLFSENFQPAKAFCELSKLYPHAFVSLVNLPEFNEMWLGASPELLVEQNAQGVFRTMSLAGTQRARTASGELIPKYEIRWGEKEIEEHALVSRYIVECFKKIRLREYTETGPKTVLAGNLYHLRTDFEVDTDSANFPELGSVMLKLLHPTSAVCGVPKEPSLQFLLDVEGYDRSFYSGFIGPAQIGETTSLYVNLRTVRFKDGKATFFAGAGITEDSIPSEEWEETELKCDTLLKVIERGL</sequence>
<evidence type="ECO:0000259" key="1">
    <source>
        <dbReference type="Pfam" id="PF00425"/>
    </source>
</evidence>
<dbReference type="RefSeq" id="WP_215235607.1">
    <property type="nucleotide sequence ID" value="NZ_CAJRAU010000007.1"/>
</dbReference>
<proteinExistence type="predicted"/>
<dbReference type="InterPro" id="IPR015890">
    <property type="entry name" value="Chorismate_C"/>
</dbReference>
<dbReference type="PANTHER" id="PTHR42839:SF2">
    <property type="entry name" value="ISOCHORISMATE SYNTHASE ENTC"/>
    <property type="match status" value="1"/>
</dbReference>
<comment type="caution">
    <text evidence="2">The sequence shown here is derived from an EMBL/GenBank/DDBJ whole genome shotgun (WGS) entry which is preliminary data.</text>
</comment>
<dbReference type="InterPro" id="IPR005801">
    <property type="entry name" value="ADC_synthase"/>
</dbReference>
<name>A0ABN7RHE3_9BACT</name>
<dbReference type="GO" id="GO:0008909">
    <property type="term" value="F:isochorismate synthase activity"/>
    <property type="evidence" value="ECO:0007669"/>
    <property type="project" value="UniProtKB-EC"/>
</dbReference>
<dbReference type="Proteomes" id="UP000679725">
    <property type="component" value="Unassembled WGS sequence"/>
</dbReference>
<protein>
    <submittedName>
        <fullName evidence="2">Isochorismate synthase MenF</fullName>
        <ecNumber evidence="2">5.4.4.2</ecNumber>
    </submittedName>
</protein>
<dbReference type="SUPFAM" id="SSF56322">
    <property type="entry name" value="ADC synthase"/>
    <property type="match status" value="1"/>
</dbReference>
<dbReference type="EMBL" id="CAJRAU010000007">
    <property type="protein sequence ID" value="CAG5072775.1"/>
    <property type="molecule type" value="Genomic_DNA"/>
</dbReference>
<feature type="domain" description="Chorismate-utilising enzyme C-terminal" evidence="1">
    <location>
        <begin position="146"/>
        <end position="404"/>
    </location>
</feature>
<dbReference type="Pfam" id="PF00425">
    <property type="entry name" value="Chorismate_bind"/>
    <property type="match status" value="1"/>
</dbReference>
<accession>A0ABN7RHE3</accession>